<reference evidence="6 7" key="1">
    <citation type="submission" date="2018-04" db="EMBL/GenBank/DDBJ databases">
        <title>Genome sequencing of Flavobacterium sp. HYN0048.</title>
        <authorList>
            <person name="Yi H."/>
            <person name="Baek C."/>
        </authorList>
    </citation>
    <scope>NUCLEOTIDE SEQUENCE [LARGE SCALE GENOMIC DNA]</scope>
    <source>
        <strain evidence="6 7">HYN0048</strain>
    </source>
</reference>
<dbReference type="OrthoDB" id="9812068at2"/>
<dbReference type="GO" id="GO:0030288">
    <property type="term" value="C:outer membrane-bounded periplasmic space"/>
    <property type="evidence" value="ECO:0007669"/>
    <property type="project" value="TreeGrafter"/>
</dbReference>
<evidence type="ECO:0000256" key="1">
    <source>
        <dbReference type="ARBA" id="ARBA00009179"/>
    </source>
</evidence>
<evidence type="ECO:0000313" key="6">
    <source>
        <dbReference type="EMBL" id="AWA30680.1"/>
    </source>
</evidence>
<dbReference type="AlphaFoldDB" id="A0A2S0RHB8"/>
<dbReference type="GO" id="GO:0006508">
    <property type="term" value="P:proteolysis"/>
    <property type="evidence" value="ECO:0007669"/>
    <property type="project" value="UniProtKB-KW"/>
</dbReference>
<comment type="similarity">
    <text evidence="1">Belongs to the peptidase S41A family.</text>
</comment>
<dbReference type="Gene3D" id="2.30.42.10">
    <property type="match status" value="1"/>
</dbReference>
<dbReference type="EMBL" id="CP028811">
    <property type="protein sequence ID" value="AWA30680.1"/>
    <property type="molecule type" value="Genomic_DNA"/>
</dbReference>
<sequence>MKRLLPVLLLCQLSLYAQDSSRACELVSKINTLVQREHYKPKPIDDSLSAYVFDDMMDRLDIGRNIFSKKDYDKLAVHRYKIDDYLTDGRCGFLDEFAETWKSALMRKQQTIEALRSVAFDYQSKDSVKFSKKNFDFDLAENDFGRVWQKRLRFEILDDISKTSKDLDSLKQHFTALEKASKAKVFDTNLCKVSSILENKKGLEYQLQGFFLDAFCNYFDPHSNYFSLDARSSFLSGLSTSNLSLGLDIALNEKEEIIVGDVIPGGPAARSEKFEKGDNIIKVANAKGEAYWVSCTSLETIGEMIFADTSRELTITLRKKNGNTAEVRLQKEIMKARENSVYSYIAEKNGTRVGYINIPNFYSDFENNSPYGCADDVVKEIIKLQDDKVDGIVIDLLDNGGGSMEEAIRLVGMFIDVGPVSILTNNKGRQEILKDTNRGMAYTGPVVILVNGFSASASEFFSAAMQDYNRAFVIGAPTLGKATMQTIMPLDNKNEDFVKLTVEKFYRITGESGQIRGVIPDIELPMLFDGVIKREDGFKTALVHDSITTNARFRRLLIPNKERVLSLSKARVQHDPRLTELRHYNEEIDRMYEKQRGPIRLTLTDVFKDVHEIDPLWDKVREITERPAGMAVINTTYETTKMGSDAFEKEINAYKIKDVKTSPYLEEAINIIRDYKDFLKMN</sequence>
<dbReference type="SUPFAM" id="SSF50156">
    <property type="entry name" value="PDZ domain-like"/>
    <property type="match status" value="1"/>
</dbReference>
<dbReference type="InterPro" id="IPR005151">
    <property type="entry name" value="Tail-specific_protease"/>
</dbReference>
<dbReference type="InterPro" id="IPR004447">
    <property type="entry name" value="Peptidase_S41A"/>
</dbReference>
<dbReference type="InterPro" id="IPR040573">
    <property type="entry name" value="TSP_N"/>
</dbReference>
<evidence type="ECO:0000313" key="7">
    <source>
        <dbReference type="Proteomes" id="UP000244193"/>
    </source>
</evidence>
<dbReference type="SMART" id="SM00245">
    <property type="entry name" value="TSPc"/>
    <property type="match status" value="1"/>
</dbReference>
<feature type="domain" description="PDZ" evidence="5">
    <location>
        <begin position="245"/>
        <end position="283"/>
    </location>
</feature>
<gene>
    <name evidence="6" type="ORF">HYN48_11615</name>
</gene>
<organism evidence="6 7">
    <name type="scientific">Flavobacterium magnum</name>
    <dbReference type="NCBI Taxonomy" id="2162713"/>
    <lineage>
        <taxon>Bacteria</taxon>
        <taxon>Pseudomonadati</taxon>
        <taxon>Bacteroidota</taxon>
        <taxon>Flavobacteriia</taxon>
        <taxon>Flavobacteriales</taxon>
        <taxon>Flavobacteriaceae</taxon>
        <taxon>Flavobacterium</taxon>
    </lineage>
</organism>
<evidence type="ECO:0000256" key="4">
    <source>
        <dbReference type="ARBA" id="ARBA00022825"/>
    </source>
</evidence>
<evidence type="ECO:0000259" key="5">
    <source>
        <dbReference type="PROSITE" id="PS50106"/>
    </source>
</evidence>
<dbReference type="PANTHER" id="PTHR32060:SF22">
    <property type="entry name" value="CARBOXYL-TERMINAL-PROCESSING PEPTIDASE 3, CHLOROPLASTIC"/>
    <property type="match status" value="1"/>
</dbReference>
<accession>A0A2S0RHB8</accession>
<dbReference type="InterPro" id="IPR029045">
    <property type="entry name" value="ClpP/crotonase-like_dom_sf"/>
</dbReference>
<dbReference type="InterPro" id="IPR001478">
    <property type="entry name" value="PDZ"/>
</dbReference>
<dbReference type="GO" id="GO:0007165">
    <property type="term" value="P:signal transduction"/>
    <property type="evidence" value="ECO:0007669"/>
    <property type="project" value="TreeGrafter"/>
</dbReference>
<keyword evidence="7" id="KW-1185">Reference proteome</keyword>
<dbReference type="PROSITE" id="PS50106">
    <property type="entry name" value="PDZ"/>
    <property type="match status" value="1"/>
</dbReference>
<protein>
    <submittedName>
        <fullName evidence="6">Peptidase S41</fullName>
    </submittedName>
</protein>
<dbReference type="SUPFAM" id="SSF52096">
    <property type="entry name" value="ClpP/crotonase"/>
    <property type="match status" value="1"/>
</dbReference>
<dbReference type="Gene3D" id="3.90.226.10">
    <property type="entry name" value="2-enoyl-CoA Hydratase, Chain A, domain 1"/>
    <property type="match status" value="1"/>
</dbReference>
<dbReference type="Pfam" id="PF03572">
    <property type="entry name" value="Peptidase_S41"/>
    <property type="match status" value="1"/>
</dbReference>
<keyword evidence="2" id="KW-0645">Protease</keyword>
<dbReference type="GO" id="GO:0004175">
    <property type="term" value="F:endopeptidase activity"/>
    <property type="evidence" value="ECO:0007669"/>
    <property type="project" value="TreeGrafter"/>
</dbReference>
<keyword evidence="4" id="KW-0720">Serine protease</keyword>
<dbReference type="CDD" id="cd07560">
    <property type="entry name" value="Peptidase_S41_CPP"/>
    <property type="match status" value="1"/>
</dbReference>
<dbReference type="PANTHER" id="PTHR32060">
    <property type="entry name" value="TAIL-SPECIFIC PROTEASE"/>
    <property type="match status" value="1"/>
</dbReference>
<dbReference type="InterPro" id="IPR036034">
    <property type="entry name" value="PDZ_sf"/>
</dbReference>
<keyword evidence="3" id="KW-0378">Hydrolase</keyword>
<proteinExistence type="inferred from homology"/>
<evidence type="ECO:0000256" key="2">
    <source>
        <dbReference type="ARBA" id="ARBA00022670"/>
    </source>
</evidence>
<evidence type="ECO:0000256" key="3">
    <source>
        <dbReference type="ARBA" id="ARBA00022801"/>
    </source>
</evidence>
<dbReference type="GO" id="GO:0008236">
    <property type="term" value="F:serine-type peptidase activity"/>
    <property type="evidence" value="ECO:0007669"/>
    <property type="project" value="UniProtKB-KW"/>
</dbReference>
<dbReference type="RefSeq" id="WP_108371896.1">
    <property type="nucleotide sequence ID" value="NZ_CP028811.1"/>
</dbReference>
<dbReference type="KEGG" id="fmg:HYN48_11615"/>
<name>A0A2S0RHB8_9FLAO</name>
<dbReference type="Pfam" id="PF17804">
    <property type="entry name" value="TSP_NTD"/>
    <property type="match status" value="1"/>
</dbReference>
<dbReference type="Proteomes" id="UP000244193">
    <property type="component" value="Chromosome"/>
</dbReference>